<accession>A0A7S8EC76</accession>
<gene>
    <name evidence="3" type="ORF">G4Y79_07830</name>
</gene>
<dbReference type="Proteomes" id="UP000594468">
    <property type="component" value="Chromosome"/>
</dbReference>
<dbReference type="RefSeq" id="WP_195172335.1">
    <property type="nucleotide sequence ID" value="NZ_CP062983.1"/>
</dbReference>
<name>A0A7S8EC76_9CHLR</name>
<proteinExistence type="predicted"/>
<feature type="signal peptide" evidence="1">
    <location>
        <begin position="1"/>
        <end position="26"/>
    </location>
</feature>
<evidence type="ECO:0000313" key="4">
    <source>
        <dbReference type="Proteomes" id="UP000594468"/>
    </source>
</evidence>
<sequence>MRHQLMIIVLTTIAMLFGASIQPAYAADTIPCYQPTRLSAGYNARVTTQSNLPNRMRSEPSLRNNVIGRIPAGAEVYVIEGPRCEEGFYWWRVQYGNLVGWTAEGNGWNLYWLEPSGVVGPGPTPVVCALPNRLNVGGNGRVTPGLPNVVRSAPGTQSTGAYWSVVLGEIPGGGVFNVLNGPQCGTDGRWWWEVQYQDLVGWTAEGEGINTYWVEPVDINAPQCAGFMVSRLIPGGLGRVTTTPNLPNHIRTLPGYANTSLGLIPAGGWFTVMSGPYCADNTAWWQVSYGDVVGWTAEGQGNTYWLEPR</sequence>
<dbReference type="AlphaFoldDB" id="A0A7S8EC76"/>
<dbReference type="Gene3D" id="2.30.30.40">
    <property type="entry name" value="SH3 Domains"/>
    <property type="match status" value="1"/>
</dbReference>
<dbReference type="KEGG" id="pmet:G4Y79_07830"/>
<keyword evidence="4" id="KW-1185">Reference proteome</keyword>
<dbReference type="Pfam" id="PF08239">
    <property type="entry name" value="SH3_3"/>
    <property type="match status" value="1"/>
</dbReference>
<dbReference type="EMBL" id="CP062983">
    <property type="protein sequence ID" value="QPC84272.1"/>
    <property type="molecule type" value="Genomic_DNA"/>
</dbReference>
<evidence type="ECO:0000313" key="3">
    <source>
        <dbReference type="EMBL" id="QPC84272.1"/>
    </source>
</evidence>
<protein>
    <submittedName>
        <fullName evidence="3">SH3 domain-containing protein</fullName>
    </submittedName>
</protein>
<reference evidence="3 4" key="1">
    <citation type="submission" date="2020-02" db="EMBL/GenBank/DDBJ databases">
        <authorList>
            <person name="Zheng R.K."/>
            <person name="Sun C.M."/>
        </authorList>
    </citation>
    <scope>NUCLEOTIDE SEQUENCE [LARGE SCALE GENOMIC DNA]</scope>
    <source>
        <strain evidence="4">rifampicinis</strain>
    </source>
</reference>
<organism evidence="3 4">
    <name type="scientific">Phototrophicus methaneseepsis</name>
    <dbReference type="NCBI Taxonomy" id="2710758"/>
    <lineage>
        <taxon>Bacteria</taxon>
        <taxon>Bacillati</taxon>
        <taxon>Chloroflexota</taxon>
        <taxon>Candidatus Thermofontia</taxon>
        <taxon>Phototrophicales</taxon>
        <taxon>Phototrophicaceae</taxon>
        <taxon>Phototrophicus</taxon>
    </lineage>
</organism>
<feature type="chain" id="PRO_5032945360" evidence="1">
    <location>
        <begin position="27"/>
        <end position="309"/>
    </location>
</feature>
<evidence type="ECO:0000259" key="2">
    <source>
        <dbReference type="Pfam" id="PF08239"/>
    </source>
</evidence>
<feature type="domain" description="SH3b" evidence="2">
    <location>
        <begin position="55"/>
        <end position="103"/>
    </location>
</feature>
<dbReference type="InterPro" id="IPR003646">
    <property type="entry name" value="SH3-like_bac-type"/>
</dbReference>
<evidence type="ECO:0000256" key="1">
    <source>
        <dbReference type="SAM" id="SignalP"/>
    </source>
</evidence>
<keyword evidence="1" id="KW-0732">Signal</keyword>